<protein>
    <submittedName>
        <fullName evidence="2">Uncharacterized protein</fullName>
    </submittedName>
</protein>
<dbReference type="Proteomes" id="UP000800092">
    <property type="component" value="Unassembled WGS sequence"/>
</dbReference>
<proteinExistence type="predicted"/>
<evidence type="ECO:0000313" key="3">
    <source>
        <dbReference type="Proteomes" id="UP000800092"/>
    </source>
</evidence>
<gene>
    <name evidence="2" type="ORF">EV356DRAFT_502381</name>
</gene>
<name>A0A6A6HMT3_VIRVR</name>
<sequence>MEASIRREGPSSPVPRFEATTTTPEYQAHPRESSPAISPEASITPTRPKPSDIPSRTPSSAPSPKISPEKMRISLDSLRAFFCCGDEPQPRDPGMSISPLTPQFRKLLLIVA</sequence>
<dbReference type="AlphaFoldDB" id="A0A6A6HMT3"/>
<dbReference type="EMBL" id="ML991773">
    <property type="protein sequence ID" value="KAF2239347.1"/>
    <property type="molecule type" value="Genomic_DNA"/>
</dbReference>
<evidence type="ECO:0000313" key="2">
    <source>
        <dbReference type="EMBL" id="KAF2239347.1"/>
    </source>
</evidence>
<accession>A0A6A6HMT3</accession>
<evidence type="ECO:0000256" key="1">
    <source>
        <dbReference type="SAM" id="MobiDB-lite"/>
    </source>
</evidence>
<reference evidence="2" key="1">
    <citation type="journal article" date="2020" name="Stud. Mycol.">
        <title>101 Dothideomycetes genomes: a test case for predicting lifestyles and emergence of pathogens.</title>
        <authorList>
            <person name="Haridas S."/>
            <person name="Albert R."/>
            <person name="Binder M."/>
            <person name="Bloem J."/>
            <person name="Labutti K."/>
            <person name="Salamov A."/>
            <person name="Andreopoulos B."/>
            <person name="Baker S."/>
            <person name="Barry K."/>
            <person name="Bills G."/>
            <person name="Bluhm B."/>
            <person name="Cannon C."/>
            <person name="Castanera R."/>
            <person name="Culley D."/>
            <person name="Daum C."/>
            <person name="Ezra D."/>
            <person name="Gonzalez J."/>
            <person name="Henrissat B."/>
            <person name="Kuo A."/>
            <person name="Liang C."/>
            <person name="Lipzen A."/>
            <person name="Lutzoni F."/>
            <person name="Magnuson J."/>
            <person name="Mondo S."/>
            <person name="Nolan M."/>
            <person name="Ohm R."/>
            <person name="Pangilinan J."/>
            <person name="Park H.-J."/>
            <person name="Ramirez L."/>
            <person name="Alfaro M."/>
            <person name="Sun H."/>
            <person name="Tritt A."/>
            <person name="Yoshinaga Y."/>
            <person name="Zwiers L.-H."/>
            <person name="Turgeon B."/>
            <person name="Goodwin S."/>
            <person name="Spatafora J."/>
            <person name="Crous P."/>
            <person name="Grigoriev I."/>
        </authorList>
    </citation>
    <scope>NUCLEOTIDE SEQUENCE</scope>
    <source>
        <strain evidence="2">Tuck. ex Michener</strain>
    </source>
</reference>
<keyword evidence="3" id="KW-1185">Reference proteome</keyword>
<organism evidence="2 3">
    <name type="scientific">Viridothelium virens</name>
    <name type="common">Speckled blister lichen</name>
    <name type="synonym">Trypethelium virens</name>
    <dbReference type="NCBI Taxonomy" id="1048519"/>
    <lineage>
        <taxon>Eukaryota</taxon>
        <taxon>Fungi</taxon>
        <taxon>Dikarya</taxon>
        <taxon>Ascomycota</taxon>
        <taxon>Pezizomycotina</taxon>
        <taxon>Dothideomycetes</taxon>
        <taxon>Dothideomycetes incertae sedis</taxon>
        <taxon>Trypetheliales</taxon>
        <taxon>Trypetheliaceae</taxon>
        <taxon>Viridothelium</taxon>
    </lineage>
</organism>
<feature type="region of interest" description="Disordered" evidence="1">
    <location>
        <begin position="1"/>
        <end position="70"/>
    </location>
</feature>